<evidence type="ECO:0000256" key="3">
    <source>
        <dbReference type="ARBA" id="ARBA00023319"/>
    </source>
</evidence>
<dbReference type="PANTHER" id="PTHR24100:SF151">
    <property type="entry name" value="ICOS LIGAND"/>
    <property type="match status" value="1"/>
</dbReference>
<name>A0A8P4G686_DICLA</name>
<reference evidence="5" key="2">
    <citation type="submission" date="2025-09" db="UniProtKB">
        <authorList>
            <consortium name="Ensembl"/>
        </authorList>
    </citation>
    <scope>IDENTIFICATION</scope>
</reference>
<dbReference type="Proteomes" id="UP000694389">
    <property type="component" value="Unassembled WGS sequence"/>
</dbReference>
<reference evidence="5" key="1">
    <citation type="submission" date="2025-08" db="UniProtKB">
        <authorList>
            <consortium name="Ensembl"/>
        </authorList>
    </citation>
    <scope>IDENTIFICATION</scope>
</reference>
<dbReference type="SMART" id="SM00409">
    <property type="entry name" value="IG"/>
    <property type="match status" value="1"/>
</dbReference>
<dbReference type="GO" id="GO:0050852">
    <property type="term" value="P:T cell receptor signaling pathway"/>
    <property type="evidence" value="ECO:0007669"/>
    <property type="project" value="TreeGrafter"/>
</dbReference>
<evidence type="ECO:0000313" key="6">
    <source>
        <dbReference type="Proteomes" id="UP000694389"/>
    </source>
</evidence>
<protein>
    <recommendedName>
        <fullName evidence="4">Immunoglobulin domain-containing protein</fullName>
    </recommendedName>
</protein>
<dbReference type="InterPro" id="IPR013783">
    <property type="entry name" value="Ig-like_fold"/>
</dbReference>
<dbReference type="GO" id="GO:0005102">
    <property type="term" value="F:signaling receptor binding"/>
    <property type="evidence" value="ECO:0007669"/>
    <property type="project" value="TreeGrafter"/>
</dbReference>
<keyword evidence="2" id="KW-0472">Membrane</keyword>
<dbReference type="InterPro" id="IPR003599">
    <property type="entry name" value="Ig_sub"/>
</dbReference>
<sequence length="218" mass="24875">MVHLTGVLGFRDFRVSHHSVFFLLLIQASADGYGLVGPSRPIVAIAGDDIILPCQVEHAMDVLKWMVKWARPDLSPEYVYVYQYDNVDVYQNDSWSVNQYDNVDLNQNDSWSVNQYDDVDFNQYDDVDVKQYDRVEIEIHPSYKGRTSLSIDKLEVGDVSLKISKVKHSDEGRYECFTGRMPITYIDLVVADVNMAPAGLPLQWIIVLGVSFVNSFIL</sequence>
<evidence type="ECO:0000313" key="5">
    <source>
        <dbReference type="Ensembl" id="ENSDLAP00005070522.1"/>
    </source>
</evidence>
<evidence type="ECO:0000256" key="1">
    <source>
        <dbReference type="ARBA" id="ARBA00004370"/>
    </source>
</evidence>
<comment type="subcellular location">
    <subcellularLocation>
        <location evidence="1">Membrane</location>
    </subcellularLocation>
</comment>
<evidence type="ECO:0000256" key="2">
    <source>
        <dbReference type="ARBA" id="ARBA00023136"/>
    </source>
</evidence>
<accession>A0A8P4G686</accession>
<dbReference type="GO" id="GO:0001817">
    <property type="term" value="P:regulation of cytokine production"/>
    <property type="evidence" value="ECO:0007669"/>
    <property type="project" value="TreeGrafter"/>
</dbReference>
<proteinExistence type="predicted"/>
<organism evidence="5 6">
    <name type="scientific">Dicentrarchus labrax</name>
    <name type="common">European seabass</name>
    <name type="synonym">Morone labrax</name>
    <dbReference type="NCBI Taxonomy" id="13489"/>
    <lineage>
        <taxon>Eukaryota</taxon>
        <taxon>Metazoa</taxon>
        <taxon>Chordata</taxon>
        <taxon>Craniata</taxon>
        <taxon>Vertebrata</taxon>
        <taxon>Euteleostomi</taxon>
        <taxon>Actinopterygii</taxon>
        <taxon>Neopterygii</taxon>
        <taxon>Teleostei</taxon>
        <taxon>Neoteleostei</taxon>
        <taxon>Acanthomorphata</taxon>
        <taxon>Eupercaria</taxon>
        <taxon>Moronidae</taxon>
        <taxon>Dicentrarchus</taxon>
    </lineage>
</organism>
<keyword evidence="3" id="KW-0393">Immunoglobulin domain</keyword>
<dbReference type="InterPro" id="IPR036179">
    <property type="entry name" value="Ig-like_dom_sf"/>
</dbReference>
<dbReference type="GO" id="GO:0009897">
    <property type="term" value="C:external side of plasma membrane"/>
    <property type="evidence" value="ECO:0007669"/>
    <property type="project" value="TreeGrafter"/>
</dbReference>
<dbReference type="PANTHER" id="PTHR24100">
    <property type="entry name" value="BUTYROPHILIN"/>
    <property type="match status" value="1"/>
</dbReference>
<dbReference type="AlphaFoldDB" id="A0A8P4G686"/>
<dbReference type="Gene3D" id="2.60.40.10">
    <property type="entry name" value="Immunoglobulins"/>
    <property type="match status" value="2"/>
</dbReference>
<feature type="domain" description="Immunoglobulin" evidence="4">
    <location>
        <begin position="39"/>
        <end position="191"/>
    </location>
</feature>
<evidence type="ECO:0000259" key="4">
    <source>
        <dbReference type="SMART" id="SM00409"/>
    </source>
</evidence>
<keyword evidence="6" id="KW-1185">Reference proteome</keyword>
<dbReference type="SUPFAM" id="SSF48726">
    <property type="entry name" value="Immunoglobulin"/>
    <property type="match status" value="1"/>
</dbReference>
<dbReference type="Ensembl" id="ENSDLAT00005080572.1">
    <property type="protein sequence ID" value="ENSDLAP00005070522.1"/>
    <property type="gene ID" value="ENSDLAG00005029468.1"/>
</dbReference>
<dbReference type="InterPro" id="IPR050504">
    <property type="entry name" value="IgSF_BTN/MOG"/>
</dbReference>